<dbReference type="Proteomes" id="UP001146067">
    <property type="component" value="Unassembled WGS sequence"/>
</dbReference>
<comment type="similarity">
    <text evidence="1">Belongs to the methyltransferase superfamily.</text>
</comment>
<dbReference type="AlphaFoldDB" id="A0A9X3STG9"/>
<keyword evidence="3" id="KW-0808">Transferase</keyword>
<dbReference type="PANTHER" id="PTHR44942:SF4">
    <property type="entry name" value="METHYLTRANSFERASE TYPE 11 DOMAIN-CONTAINING PROTEIN"/>
    <property type="match status" value="1"/>
</dbReference>
<dbReference type="InterPro" id="IPR051052">
    <property type="entry name" value="Diverse_substrate_MTase"/>
</dbReference>
<dbReference type="InterPro" id="IPR029063">
    <property type="entry name" value="SAM-dependent_MTases_sf"/>
</dbReference>
<dbReference type="GO" id="GO:0000179">
    <property type="term" value="F:rRNA (adenine-N6,N6-)-dimethyltransferase activity"/>
    <property type="evidence" value="ECO:0007669"/>
    <property type="project" value="InterPro"/>
</dbReference>
<dbReference type="RefSeq" id="WP_270110161.1">
    <property type="nucleotide sequence ID" value="NZ_JAPZVP010000007.1"/>
</dbReference>
<evidence type="ECO:0000256" key="1">
    <source>
        <dbReference type="ARBA" id="ARBA00008361"/>
    </source>
</evidence>
<evidence type="ECO:0000313" key="6">
    <source>
        <dbReference type="Proteomes" id="UP001146067"/>
    </source>
</evidence>
<dbReference type="SUPFAM" id="SSF53335">
    <property type="entry name" value="S-adenosyl-L-methionine-dependent methyltransferases"/>
    <property type="match status" value="1"/>
</dbReference>
<dbReference type="EMBL" id="JAPZVP010000007">
    <property type="protein sequence ID" value="MDA1360253.1"/>
    <property type="molecule type" value="Genomic_DNA"/>
</dbReference>
<sequence length="248" mass="26924">MNFDANAARSFGPAADLYDSIRPAYPAEALAWLTGDAPKEVVDVGAGTGILTRGLIALGHNVTAVEPDPQMLAKLTAASPGLAAGHEGAAEALPLPDASADVITAGQAFHWFDRPKALPELHRVLRADGVLAPIWNIRDTQTPWVAAVWAAIDSSQGERDAFAALEPGYFGDGFAEPEHRVFSHERLLDRPGVLRLVHSRSYYLTADDALRERITRDVLDILDHHPDLEGKDTFALPYRTHAFRVRPA</sequence>
<proteinExistence type="inferred from homology"/>
<keyword evidence="6" id="KW-1185">Reference proteome</keyword>
<dbReference type="InterPro" id="IPR013216">
    <property type="entry name" value="Methyltransf_11"/>
</dbReference>
<feature type="domain" description="Methyltransferase type 11" evidence="4">
    <location>
        <begin position="42"/>
        <end position="131"/>
    </location>
</feature>
<evidence type="ECO:0000256" key="3">
    <source>
        <dbReference type="ARBA" id="ARBA00022679"/>
    </source>
</evidence>
<dbReference type="PROSITE" id="PS01131">
    <property type="entry name" value="RRNA_A_DIMETH"/>
    <property type="match status" value="1"/>
</dbReference>
<dbReference type="Pfam" id="PF08241">
    <property type="entry name" value="Methyltransf_11"/>
    <property type="match status" value="1"/>
</dbReference>
<protein>
    <submittedName>
        <fullName evidence="5">Class I SAM-dependent methyltransferase</fullName>
    </submittedName>
</protein>
<evidence type="ECO:0000259" key="4">
    <source>
        <dbReference type="Pfam" id="PF08241"/>
    </source>
</evidence>
<evidence type="ECO:0000313" key="5">
    <source>
        <dbReference type="EMBL" id="MDA1360253.1"/>
    </source>
</evidence>
<dbReference type="CDD" id="cd02440">
    <property type="entry name" value="AdoMet_MTases"/>
    <property type="match status" value="1"/>
</dbReference>
<gene>
    <name evidence="5" type="ORF">O1R50_11490</name>
</gene>
<accession>A0A9X3STG9</accession>
<dbReference type="Gene3D" id="3.40.50.150">
    <property type="entry name" value="Vaccinia Virus protein VP39"/>
    <property type="match status" value="1"/>
</dbReference>
<dbReference type="InterPro" id="IPR020596">
    <property type="entry name" value="rRNA_Ade_Mease_Trfase_CS"/>
</dbReference>
<reference evidence="5" key="1">
    <citation type="submission" date="2022-12" db="EMBL/GenBank/DDBJ databases">
        <title>Gycomyces niveus sp.nov.,a novel actinomycete isolated from soil in Shouguan.</title>
        <authorList>
            <person name="Yang X."/>
        </authorList>
    </citation>
    <scope>NUCLEOTIDE SEQUENCE</scope>
    <source>
        <strain evidence="5">NEAU-A15</strain>
    </source>
</reference>
<dbReference type="PANTHER" id="PTHR44942">
    <property type="entry name" value="METHYLTRANSF_11 DOMAIN-CONTAINING PROTEIN"/>
    <property type="match status" value="1"/>
</dbReference>
<comment type="caution">
    <text evidence="5">The sequence shown here is derived from an EMBL/GenBank/DDBJ whole genome shotgun (WGS) entry which is preliminary data.</text>
</comment>
<keyword evidence="2 5" id="KW-0489">Methyltransferase</keyword>
<evidence type="ECO:0000256" key="2">
    <source>
        <dbReference type="ARBA" id="ARBA00022603"/>
    </source>
</evidence>
<name>A0A9X3STG9_9ACTN</name>
<organism evidence="5 6">
    <name type="scientific">Glycomyces luteolus</name>
    <dbReference type="NCBI Taxonomy" id="2670330"/>
    <lineage>
        <taxon>Bacteria</taxon>
        <taxon>Bacillati</taxon>
        <taxon>Actinomycetota</taxon>
        <taxon>Actinomycetes</taxon>
        <taxon>Glycomycetales</taxon>
        <taxon>Glycomycetaceae</taxon>
        <taxon>Glycomyces</taxon>
    </lineage>
</organism>